<name>A0ABT6JW18_9GAMM</name>
<protein>
    <recommendedName>
        <fullName evidence="4">DUF3325 domain-containing protein</fullName>
    </recommendedName>
</protein>
<keyword evidence="1" id="KW-0812">Transmembrane</keyword>
<feature type="transmembrane region" description="Helical" evidence="1">
    <location>
        <begin position="6"/>
        <end position="27"/>
    </location>
</feature>
<keyword evidence="3" id="KW-1185">Reference proteome</keyword>
<accession>A0ABT6JW18</accession>
<evidence type="ECO:0000313" key="2">
    <source>
        <dbReference type="EMBL" id="MDH5834894.1"/>
    </source>
</evidence>
<gene>
    <name evidence="2" type="ORF">QFW81_13340</name>
</gene>
<sequence length="111" mass="11497">MQPHHVAALVFALMALPAFVTAGWLGAGRLPVAGGSRGMTEGRRRALDSRLARLMRMVGVVMLAMAAGLAAWGGDDTRVLALAAVMVLVVNGLAVAMLVTVFRARRDGTGG</sequence>
<dbReference type="RefSeq" id="WP_280579399.1">
    <property type="nucleotide sequence ID" value="NZ_JARXRO010000018.1"/>
</dbReference>
<dbReference type="EMBL" id="JARXRO010000018">
    <property type="protein sequence ID" value="MDH5834894.1"/>
    <property type="molecule type" value="Genomic_DNA"/>
</dbReference>
<comment type="caution">
    <text evidence="2">The sequence shown here is derived from an EMBL/GenBank/DDBJ whole genome shotgun (WGS) entry which is preliminary data.</text>
</comment>
<evidence type="ECO:0008006" key="4">
    <source>
        <dbReference type="Google" id="ProtNLM"/>
    </source>
</evidence>
<feature type="transmembrane region" description="Helical" evidence="1">
    <location>
        <begin position="79"/>
        <end position="102"/>
    </location>
</feature>
<evidence type="ECO:0000256" key="1">
    <source>
        <dbReference type="SAM" id="Phobius"/>
    </source>
</evidence>
<keyword evidence="1" id="KW-0472">Membrane</keyword>
<reference evidence="2 3" key="1">
    <citation type="submission" date="2023-04" db="EMBL/GenBank/DDBJ databases">
        <title>Luteimonas sp. M1R5S59.</title>
        <authorList>
            <person name="Sun J.-Q."/>
        </authorList>
    </citation>
    <scope>NUCLEOTIDE SEQUENCE [LARGE SCALE GENOMIC DNA]</scope>
    <source>
        <strain evidence="2 3">M1R5S59</strain>
    </source>
</reference>
<evidence type="ECO:0000313" key="3">
    <source>
        <dbReference type="Proteomes" id="UP001156873"/>
    </source>
</evidence>
<organism evidence="2 3">
    <name type="scientific">Luteimonas kalidii</name>
    <dbReference type="NCBI Taxonomy" id="3042025"/>
    <lineage>
        <taxon>Bacteria</taxon>
        <taxon>Pseudomonadati</taxon>
        <taxon>Pseudomonadota</taxon>
        <taxon>Gammaproteobacteria</taxon>
        <taxon>Lysobacterales</taxon>
        <taxon>Lysobacteraceae</taxon>
        <taxon>Luteimonas</taxon>
    </lineage>
</organism>
<dbReference type="Proteomes" id="UP001156873">
    <property type="component" value="Unassembled WGS sequence"/>
</dbReference>
<feature type="transmembrane region" description="Helical" evidence="1">
    <location>
        <begin position="54"/>
        <end position="73"/>
    </location>
</feature>
<proteinExistence type="predicted"/>
<keyword evidence="1" id="KW-1133">Transmembrane helix</keyword>